<dbReference type="eggNOG" id="KOG2006">
    <property type="taxonomic scope" value="Eukaryota"/>
</dbReference>
<dbReference type="Pfam" id="PF07064">
    <property type="entry name" value="RIC1"/>
    <property type="match status" value="1"/>
</dbReference>
<feature type="region of interest" description="Disordered" evidence="3">
    <location>
        <begin position="179"/>
        <end position="237"/>
    </location>
</feature>
<feature type="region of interest" description="Disordered" evidence="3">
    <location>
        <begin position="449"/>
        <end position="541"/>
    </location>
</feature>
<dbReference type="EMBL" id="GL433842">
    <property type="protein sequence ID" value="EFN56141.1"/>
    <property type="molecule type" value="Genomic_DNA"/>
</dbReference>
<dbReference type="GO" id="GO:0006886">
    <property type="term" value="P:intracellular protein transport"/>
    <property type="evidence" value="ECO:0007669"/>
    <property type="project" value="InterPro"/>
</dbReference>
<dbReference type="OrthoDB" id="513902at2759"/>
<dbReference type="Proteomes" id="UP000008141">
    <property type="component" value="Unassembled WGS sequence"/>
</dbReference>
<dbReference type="GO" id="GO:0000139">
    <property type="term" value="C:Golgi membrane"/>
    <property type="evidence" value="ECO:0007669"/>
    <property type="project" value="TreeGrafter"/>
</dbReference>
<keyword evidence="6" id="KW-1185">Reference proteome</keyword>
<comment type="subcellular location">
    <subcellularLocation>
        <location evidence="1">Membrane</location>
    </subcellularLocation>
</comment>
<feature type="compositionally biased region" description="Gly residues" evidence="3">
    <location>
        <begin position="1434"/>
        <end position="1450"/>
    </location>
</feature>
<feature type="compositionally biased region" description="Low complexity" evidence="3">
    <location>
        <begin position="473"/>
        <end position="494"/>
    </location>
</feature>
<dbReference type="GO" id="GO:0042147">
    <property type="term" value="P:retrograde transport, endosome to Golgi"/>
    <property type="evidence" value="ECO:0007669"/>
    <property type="project" value="TreeGrafter"/>
</dbReference>
<feature type="region of interest" description="Disordered" evidence="3">
    <location>
        <begin position="362"/>
        <end position="387"/>
    </location>
</feature>
<feature type="region of interest" description="Disordered" evidence="3">
    <location>
        <begin position="1406"/>
        <end position="1494"/>
    </location>
</feature>
<dbReference type="InterPro" id="IPR015943">
    <property type="entry name" value="WD40/YVTN_repeat-like_dom_sf"/>
</dbReference>
<dbReference type="GO" id="GO:0005829">
    <property type="term" value="C:cytosol"/>
    <property type="evidence" value="ECO:0007669"/>
    <property type="project" value="TreeGrafter"/>
</dbReference>
<proteinExistence type="predicted"/>
<dbReference type="GeneID" id="17355702"/>
<dbReference type="PANTHER" id="PTHR22746:SF10">
    <property type="entry name" value="GUANINE NUCLEOTIDE EXCHANGE FACTOR SUBUNIT RIC1"/>
    <property type="match status" value="1"/>
</dbReference>
<dbReference type="Gene3D" id="2.130.10.10">
    <property type="entry name" value="YVTN repeat-like/Quinoprotein amine dehydrogenase"/>
    <property type="match status" value="1"/>
</dbReference>
<dbReference type="InterPro" id="IPR040096">
    <property type="entry name" value="Ric1"/>
</dbReference>
<dbReference type="PANTHER" id="PTHR22746">
    <property type="entry name" value="RAB6A-GEF COMPLEX PARTNER PROTEIN 1"/>
    <property type="match status" value="1"/>
</dbReference>
<dbReference type="STRING" id="554065.E1ZD14"/>
<dbReference type="InterPro" id="IPR036322">
    <property type="entry name" value="WD40_repeat_dom_sf"/>
</dbReference>
<accession>E1ZD14</accession>
<evidence type="ECO:0000259" key="4">
    <source>
        <dbReference type="Pfam" id="PF07064"/>
    </source>
</evidence>
<dbReference type="GO" id="GO:0034066">
    <property type="term" value="C:Ric1-Rgp1 guanyl-nucleotide exchange factor complex"/>
    <property type="evidence" value="ECO:0007669"/>
    <property type="project" value="InterPro"/>
</dbReference>
<dbReference type="InterPro" id="IPR009771">
    <property type="entry name" value="RIC1_C"/>
</dbReference>
<dbReference type="InParanoid" id="E1ZD14"/>
<dbReference type="FunCoup" id="E1ZD14">
    <property type="interactions" value="1667"/>
</dbReference>
<dbReference type="OMA" id="NRANERW"/>
<evidence type="ECO:0000256" key="1">
    <source>
        <dbReference type="ARBA" id="ARBA00004370"/>
    </source>
</evidence>
<sequence length="1666" mass="171428">MYFTYGFPRALNTGVTGADEEAIYCSNTSPEFVIVVFSSTVQVWSGSQHRVKLGETHRSQEQVEEEGPNVRAHWCPQKRVLAVATSHNRLQLYALNVSSEALWRLPDSQEVRRVNVYLSHSIHLDYGAVRVADVGGDAKSLLVALSNGTMQVFSWQGKLRGQANPFIAAYEGSRSRRQQARTASINLDRTSGTLGVRPSPFSSSGADLAGSGGSNGSLASSAPPPAPPSRTSSGNEVGSFGLGGSSRLLDAMDSLPLPTPAQPADVAVACIHYAPAARMLAVVLRDGRCALCRTADSGIHPPEQLQLFRWVFKPVGADSPAAVAAALNPTAQLLALGMSHGRVAIYTLQSLLSVRGARSSGSRHSIGGAADAHGHGHAAGAGSGQPEPTRVLSLADWGYRSAVVGPASVLRWSPDGRVLAVGYAERGLAVWTPSGCRLTCSLRQAVATGNAPGAPSSAGLAAAGMQQSTTSLPPAGHAPDAAAAAAAGPHASPARKPAEQRGGSGGGEAPPAGSPRKSAVAAGASGGLWSQHSGLNPGQAPEAGVLEGGVSALTWSVHGYQLLVAEVGQARSLHQLEFARYMHGSHRVVQQAAGGGGAGSGLDEVQALQAADRVLLISEARQIVNPALRVPGGAAEAAEGEGVGVRPDLSVQHVKLPQQYIEAAYPVLHASISQSCGEVAVAGTRGLALYSRRARRWRLFGDATQEKNLRVQGLMWLPGGIIAACAYVPVAMDSAGWHMVLAFAPLEVRLFRVTVEGPLGPSGRPIARLAALRELSIMGLGNPLQARAGCAGGSPTACLLPACPPAKHVEIALIDPLTGSHPGSSGSASASQLDEGAEQEPPAGRQEQQAQQAQQEAADGAAAAAADGSAWPQLKVATRARPEAGGGGGDAPLQCVLLRAGGIMSKLDLQEGSEVLLSDAIERFWLPISAAAALAGGPPGLTSSLVSRVSSSGFVASAAGARPAAGSAAATPPLSSSSSAAALARAGSEGELAAASVAAASYASYARLEQQQAAALVQQAQLEGVFQLEARQPPRVEMPWWTYGARGMQLWFPSSLSEPLTPSLRSLSLTSPTATGLAAAAAAAATNSTDPELEFDREVYPIGVSLAEVSIIGVVQRTVRSQLFPPEAAQSLLFQPLPESQPVLPCLLRRLLQKGRSEDALELARWHSGGPHFNRSLEWLLFTALEFDAEQRHAAAPVMSSPHGGGRPARQRFNSSYAVTVGSLQPAEQASRAAAAAAAGSPPAGRSGLVSPRSVGVLSAAALAQRRAGPLLVAAARLISQFPQFPEIVVSVARKTDAALWPSLFAAVGSPARLCQGLMQTEKLQSAACCLVIVEQIEGSAQAQHQALQLIQAALDVGQYGLAADLLRFLVPPGEAEAVLDAVPAPAPAADKEAAAQTVLLGPVPEGEQEAEGGTPRAQQAQQQQQEQQQEQQEGGGSWFWGLFGGGGEAGAAPAAAPAAGAAPPAGGQLRPQPGRHAAAAEDEEEEEEDGAAATEAWRLTAHHAWRLLDSGALRHVQPDVTLLSRSLAELHGGLPALLTATAGEVPAARAHLAPSAAAIASALFVAANEFASADQEADAALAAEQLLEVCSEAGCVNLAAALALLLGDQRALQQFMERQPAVWADLHTLIANDVHLCGYAPVLSPLPSPMMAPAPQHGAAQLMAA</sequence>
<reference evidence="5 6" key="1">
    <citation type="journal article" date="2010" name="Plant Cell">
        <title>The Chlorella variabilis NC64A genome reveals adaptation to photosymbiosis, coevolution with viruses, and cryptic sex.</title>
        <authorList>
            <person name="Blanc G."/>
            <person name="Duncan G."/>
            <person name="Agarkova I."/>
            <person name="Borodovsky M."/>
            <person name="Gurnon J."/>
            <person name="Kuo A."/>
            <person name="Lindquist E."/>
            <person name="Lucas S."/>
            <person name="Pangilinan J."/>
            <person name="Polle J."/>
            <person name="Salamov A."/>
            <person name="Terry A."/>
            <person name="Yamada T."/>
            <person name="Dunigan D.D."/>
            <person name="Grigoriev I.V."/>
            <person name="Claverie J.M."/>
            <person name="Van Etten J.L."/>
        </authorList>
    </citation>
    <scope>NUCLEOTIDE SEQUENCE [LARGE SCALE GENOMIC DNA]</scope>
    <source>
        <strain evidence="5 6">NC64A</strain>
    </source>
</reference>
<feature type="compositionally biased region" description="Acidic residues" evidence="3">
    <location>
        <begin position="1481"/>
        <end position="1491"/>
    </location>
</feature>
<evidence type="ECO:0000313" key="6">
    <source>
        <dbReference type="Proteomes" id="UP000008141"/>
    </source>
</evidence>
<evidence type="ECO:0000313" key="5">
    <source>
        <dbReference type="EMBL" id="EFN56141.1"/>
    </source>
</evidence>
<feature type="compositionally biased region" description="Low complexity" evidence="3">
    <location>
        <begin position="449"/>
        <end position="464"/>
    </location>
</feature>
<feature type="compositionally biased region" description="Low complexity" evidence="3">
    <location>
        <begin position="1451"/>
        <end position="1478"/>
    </location>
</feature>
<keyword evidence="2" id="KW-0472">Membrane</keyword>
<dbReference type="KEGG" id="cvr:CHLNCDRAFT_144800"/>
<organism evidence="6">
    <name type="scientific">Chlorella variabilis</name>
    <name type="common">Green alga</name>
    <dbReference type="NCBI Taxonomy" id="554065"/>
    <lineage>
        <taxon>Eukaryota</taxon>
        <taxon>Viridiplantae</taxon>
        <taxon>Chlorophyta</taxon>
        <taxon>core chlorophytes</taxon>
        <taxon>Trebouxiophyceae</taxon>
        <taxon>Chlorellales</taxon>
        <taxon>Chlorellaceae</taxon>
        <taxon>Chlorella clade</taxon>
        <taxon>Chlorella</taxon>
    </lineage>
</organism>
<dbReference type="SUPFAM" id="SSF50978">
    <property type="entry name" value="WD40 repeat-like"/>
    <property type="match status" value="1"/>
</dbReference>
<feature type="domain" description="RIC1 C-terminal alpha solenoid region" evidence="4">
    <location>
        <begin position="1269"/>
        <end position="1372"/>
    </location>
</feature>
<protein>
    <recommendedName>
        <fullName evidence="4">RIC1 C-terminal alpha solenoid region domain-containing protein</fullName>
    </recommendedName>
</protein>
<dbReference type="RefSeq" id="XP_005848243.1">
    <property type="nucleotide sequence ID" value="XM_005848181.1"/>
</dbReference>
<evidence type="ECO:0000256" key="3">
    <source>
        <dbReference type="SAM" id="MobiDB-lite"/>
    </source>
</evidence>
<name>E1ZD14_CHLVA</name>
<feature type="compositionally biased region" description="Low complexity" evidence="3">
    <location>
        <begin position="1418"/>
        <end position="1433"/>
    </location>
</feature>
<feature type="region of interest" description="Disordered" evidence="3">
    <location>
        <begin position="816"/>
        <end position="869"/>
    </location>
</feature>
<evidence type="ECO:0000256" key="2">
    <source>
        <dbReference type="ARBA" id="ARBA00023136"/>
    </source>
</evidence>
<feature type="compositionally biased region" description="Low complexity" evidence="3">
    <location>
        <begin position="839"/>
        <end position="867"/>
    </location>
</feature>
<gene>
    <name evidence="5" type="ORF">CHLNCDRAFT_144800</name>
</gene>